<dbReference type="GO" id="GO:0016740">
    <property type="term" value="F:transferase activity"/>
    <property type="evidence" value="ECO:0007669"/>
    <property type="project" value="UniProtKB-KW"/>
</dbReference>
<dbReference type="InterPro" id="IPR043519">
    <property type="entry name" value="NT_sf"/>
</dbReference>
<gene>
    <name evidence="1" type="ORF">DES52_106153</name>
</gene>
<protein>
    <submittedName>
        <fullName evidence="1">GrpB-like predicted nucleotidyltransferase (UPF0157 family)</fullName>
    </submittedName>
</protein>
<dbReference type="PANTHER" id="PTHR34822">
    <property type="entry name" value="GRPB DOMAIN PROTEIN (AFU_ORTHOLOGUE AFUA_1G01530)"/>
    <property type="match status" value="1"/>
</dbReference>
<keyword evidence="1" id="KW-0808">Transferase</keyword>
<sequence>MKIIVIEPYRDGWPQEFQEIGAEIRGAVGDFALAVHHIGSTSVPGLAAKDVIDVQLTVGDLNAPIREALENAGYRFRDGVFEDHCPPGMTIDPWDLEKRYYSRDDRKIHLHVRERGRYNQRYALLCRDYLRFSAMARDAYAEVKRQLARLFPDDVAAYYAVKDPVFDVLMSGAFVWAETTGWKEPESDA</sequence>
<keyword evidence="2" id="KW-1185">Reference proteome</keyword>
<dbReference type="EMBL" id="QJSX01000006">
    <property type="protein sequence ID" value="PYE54187.1"/>
    <property type="molecule type" value="Genomic_DNA"/>
</dbReference>
<dbReference type="PANTHER" id="PTHR34822:SF1">
    <property type="entry name" value="GRPB FAMILY PROTEIN"/>
    <property type="match status" value="1"/>
</dbReference>
<dbReference type="Pfam" id="PF04229">
    <property type="entry name" value="GrpB"/>
    <property type="match status" value="1"/>
</dbReference>
<name>A0A318SBR5_9DEIO</name>
<evidence type="ECO:0000313" key="1">
    <source>
        <dbReference type="EMBL" id="PYE54187.1"/>
    </source>
</evidence>
<dbReference type="Gene3D" id="3.30.460.10">
    <property type="entry name" value="Beta Polymerase, domain 2"/>
    <property type="match status" value="1"/>
</dbReference>
<dbReference type="Proteomes" id="UP000248326">
    <property type="component" value="Unassembled WGS sequence"/>
</dbReference>
<organism evidence="1 2">
    <name type="scientific">Deinococcus yavapaiensis KR-236</name>
    <dbReference type="NCBI Taxonomy" id="694435"/>
    <lineage>
        <taxon>Bacteria</taxon>
        <taxon>Thermotogati</taxon>
        <taxon>Deinococcota</taxon>
        <taxon>Deinococci</taxon>
        <taxon>Deinococcales</taxon>
        <taxon>Deinococcaceae</taxon>
        <taxon>Deinococcus</taxon>
    </lineage>
</organism>
<dbReference type="InterPro" id="IPR007344">
    <property type="entry name" value="GrpB/CoaE"/>
</dbReference>
<comment type="caution">
    <text evidence="1">The sequence shown here is derived from an EMBL/GenBank/DDBJ whole genome shotgun (WGS) entry which is preliminary data.</text>
</comment>
<reference evidence="1 2" key="1">
    <citation type="submission" date="2018-06" db="EMBL/GenBank/DDBJ databases">
        <title>Genomic Encyclopedia of Type Strains, Phase IV (KMG-IV): sequencing the most valuable type-strain genomes for metagenomic binning, comparative biology and taxonomic classification.</title>
        <authorList>
            <person name="Goeker M."/>
        </authorList>
    </citation>
    <scope>NUCLEOTIDE SEQUENCE [LARGE SCALE GENOMIC DNA]</scope>
    <source>
        <strain evidence="1 2">DSM 18048</strain>
    </source>
</reference>
<dbReference type="AlphaFoldDB" id="A0A318SBR5"/>
<accession>A0A318SBR5</accession>
<dbReference type="RefSeq" id="WP_211317893.1">
    <property type="nucleotide sequence ID" value="NZ_QJSX01000006.1"/>
</dbReference>
<proteinExistence type="predicted"/>
<evidence type="ECO:0000313" key="2">
    <source>
        <dbReference type="Proteomes" id="UP000248326"/>
    </source>
</evidence>
<dbReference type="SUPFAM" id="SSF81301">
    <property type="entry name" value="Nucleotidyltransferase"/>
    <property type="match status" value="1"/>
</dbReference>